<dbReference type="GO" id="GO:0005829">
    <property type="term" value="C:cytosol"/>
    <property type="evidence" value="ECO:0007669"/>
    <property type="project" value="TreeGrafter"/>
</dbReference>
<evidence type="ECO:0000256" key="4">
    <source>
        <dbReference type="ARBA" id="ARBA00022679"/>
    </source>
</evidence>
<reference evidence="7 8" key="1">
    <citation type="submission" date="2019-02" db="EMBL/GenBank/DDBJ databases">
        <title>Shewanella sp. D4-2 isolated from Dokdo Island.</title>
        <authorList>
            <person name="Baek K."/>
        </authorList>
    </citation>
    <scope>NUCLEOTIDE SEQUENCE [LARGE SCALE GENOMIC DNA]</scope>
    <source>
        <strain evidence="7 8">D4-2</strain>
    </source>
</reference>
<dbReference type="KEGG" id="smai:EXU30_16125"/>
<dbReference type="PANTHER" id="PTHR45825">
    <property type="entry name" value="GRANULE-BOUND STARCH SYNTHASE 1, CHLOROPLASTIC/AMYLOPLASTIC"/>
    <property type="match status" value="1"/>
</dbReference>
<dbReference type="OrthoDB" id="9808590at2"/>
<dbReference type="AlphaFoldDB" id="A0A411PKI0"/>
<keyword evidence="4" id="KW-0808">Transferase</keyword>
<evidence type="ECO:0000259" key="6">
    <source>
        <dbReference type="Pfam" id="PF08323"/>
    </source>
</evidence>
<dbReference type="SUPFAM" id="SSF53756">
    <property type="entry name" value="UDP-Glycosyltransferase/glycogen phosphorylase"/>
    <property type="match status" value="1"/>
</dbReference>
<evidence type="ECO:0000313" key="7">
    <source>
        <dbReference type="EMBL" id="QBF84028.1"/>
    </source>
</evidence>
<organism evidence="7 8">
    <name type="scientific">Shewanella maritima</name>
    <dbReference type="NCBI Taxonomy" id="2520507"/>
    <lineage>
        <taxon>Bacteria</taxon>
        <taxon>Pseudomonadati</taxon>
        <taxon>Pseudomonadota</taxon>
        <taxon>Gammaproteobacteria</taxon>
        <taxon>Alteromonadales</taxon>
        <taxon>Shewanellaceae</taxon>
        <taxon>Shewanella</taxon>
    </lineage>
</organism>
<evidence type="ECO:0000256" key="1">
    <source>
        <dbReference type="ARBA" id="ARBA00001478"/>
    </source>
</evidence>
<dbReference type="InterPro" id="IPR013534">
    <property type="entry name" value="Starch_synth_cat_dom"/>
</dbReference>
<dbReference type="Gene3D" id="3.40.50.2000">
    <property type="entry name" value="Glycogen Phosphorylase B"/>
    <property type="match status" value="2"/>
</dbReference>
<keyword evidence="3" id="KW-0328">Glycosyltransferase</keyword>
<evidence type="ECO:0000313" key="8">
    <source>
        <dbReference type="Proteomes" id="UP000291106"/>
    </source>
</evidence>
<dbReference type="GO" id="GO:0009011">
    <property type="term" value="F:alpha-1,4-glucan glucosyltransferase (ADP-glucose donor) activity"/>
    <property type="evidence" value="ECO:0007669"/>
    <property type="project" value="UniProtKB-EC"/>
</dbReference>
<evidence type="ECO:0000256" key="2">
    <source>
        <dbReference type="ARBA" id="ARBA00012588"/>
    </source>
</evidence>
<dbReference type="GO" id="GO:0005978">
    <property type="term" value="P:glycogen biosynthetic process"/>
    <property type="evidence" value="ECO:0007669"/>
    <property type="project" value="TreeGrafter"/>
</dbReference>
<feature type="domain" description="Starch synthase catalytic" evidence="6">
    <location>
        <begin position="15"/>
        <end position="294"/>
    </location>
</feature>
<accession>A0A411PKI0</accession>
<protein>
    <recommendedName>
        <fullName evidence="2">starch synthase</fullName>
        <ecNumber evidence="2">2.4.1.21</ecNumber>
    </recommendedName>
</protein>
<evidence type="ECO:0000259" key="5">
    <source>
        <dbReference type="Pfam" id="PF00534"/>
    </source>
</evidence>
<proteinExistence type="predicted"/>
<comment type="catalytic activity">
    <reaction evidence="1">
        <text>[(1-&gt;4)-alpha-D-glucosyl](n) + ADP-alpha-D-glucose = [(1-&gt;4)-alpha-D-glucosyl](n+1) + ADP + H(+)</text>
        <dbReference type="Rhea" id="RHEA:18189"/>
        <dbReference type="Rhea" id="RHEA-COMP:9584"/>
        <dbReference type="Rhea" id="RHEA-COMP:9587"/>
        <dbReference type="ChEBI" id="CHEBI:15378"/>
        <dbReference type="ChEBI" id="CHEBI:15444"/>
        <dbReference type="ChEBI" id="CHEBI:57498"/>
        <dbReference type="ChEBI" id="CHEBI:456216"/>
        <dbReference type="EC" id="2.4.1.21"/>
    </reaction>
</comment>
<name>A0A411PKI0_9GAMM</name>
<evidence type="ECO:0000256" key="3">
    <source>
        <dbReference type="ARBA" id="ARBA00022676"/>
    </source>
</evidence>
<dbReference type="Pfam" id="PF00534">
    <property type="entry name" value="Glycos_transf_1"/>
    <property type="match status" value="1"/>
</dbReference>
<dbReference type="Pfam" id="PF08323">
    <property type="entry name" value="Glyco_transf_5"/>
    <property type="match status" value="1"/>
</dbReference>
<dbReference type="RefSeq" id="WP_130601729.1">
    <property type="nucleotide sequence ID" value="NZ_CP036200.1"/>
</dbReference>
<dbReference type="Proteomes" id="UP000291106">
    <property type="component" value="Chromosome"/>
</dbReference>
<dbReference type="PANTHER" id="PTHR45825:SF11">
    <property type="entry name" value="ALPHA AMYLASE DOMAIN-CONTAINING PROTEIN"/>
    <property type="match status" value="1"/>
</dbReference>
<feature type="domain" description="Glycosyl transferase family 1" evidence="5">
    <location>
        <begin position="393"/>
        <end position="540"/>
    </location>
</feature>
<dbReference type="InterPro" id="IPR001296">
    <property type="entry name" value="Glyco_trans_1"/>
</dbReference>
<gene>
    <name evidence="7" type="ORF">EXU30_16125</name>
</gene>
<dbReference type="EMBL" id="CP036200">
    <property type="protein sequence ID" value="QBF84028.1"/>
    <property type="molecule type" value="Genomic_DNA"/>
</dbReference>
<dbReference type="EC" id="2.4.1.21" evidence="2"/>
<sequence length="596" mass="67384">MEQNIKNNQSIEEKKVMLVAAENGAINGAKVGGMADVIRDLPPALIEQNVQADVAMPDYGFIASDNQAQFVANVEVPYAGRIELVKLYKMPRPQLPASASAAEHDAPQPQVYIFSHPLFNHPQLRQGQRKVYTESHYQRPFADDANKFALFCLSVASAFRHGLLADYQVLHLHDWHTAMLAMLRSQVDEFAVLKTMRCVYTIHNLAIQGVRPFSHDESSFCHWFKPWFSEIDLTKARELKLLDPRYDNCINPMRIGIAHSDCVHIVSPSYAQEVTRASDSQLGFIGGEGLEQDLVEKQHQGQLIGIINGCFYHDACPSVEQKRAYTSADNRQSLFNLIQDVLIEWQGTKEQVSACDFIAANRLRQWQRQDENKQSKSPLNLYPPGLVIPHTWLLTSVGRLTSQKVALLLYQVTAEHKTLELMLLNLEMQHPKAKFILLGSGDAELAKQMQQIAAKHANLLFLNGYHELLSEQLYQQGELFIMPSSFEPCGISQMLAMKQYQPCLVHAVGGLKDTVIDKQTGWQFSGDNPQQQAEQLLRVFDECLASYGDNDWLAIREKAGEQRFTWQQVAIDYCQQLYRFEVIAVSGTEQVVAHDA</sequence>
<keyword evidence="8" id="KW-1185">Reference proteome</keyword>